<dbReference type="Pfam" id="PF01712">
    <property type="entry name" value="dNK"/>
    <property type="match status" value="1"/>
</dbReference>
<dbReference type="AlphaFoldDB" id="A0A4R0XK60"/>
<dbReference type="Proteomes" id="UP000291072">
    <property type="component" value="Unassembled WGS sequence"/>
</dbReference>
<proteinExistence type="predicted"/>
<name>A0A4R0XK60_9MOLU</name>
<accession>A0A4R0XK60</accession>
<dbReference type="RefSeq" id="WP_131613479.1">
    <property type="nucleotide sequence ID" value="NZ_PSZP01000015.1"/>
</dbReference>
<reference evidence="2 3" key="1">
    <citation type="submission" date="2018-02" db="EMBL/GenBank/DDBJ databases">
        <title>Mycoplasma marinum and Mycoplasma todarodis sp. nov., moderately halophilic and psychrotolerant mycoplasmas isolated from cephalopods.</title>
        <authorList>
            <person name="Viver T."/>
        </authorList>
    </citation>
    <scope>NUCLEOTIDE SEQUENCE [LARGE SCALE GENOMIC DNA]</scope>
    <source>
        <strain evidence="2 3">5H</strain>
    </source>
</reference>
<dbReference type="SUPFAM" id="SSF52540">
    <property type="entry name" value="P-loop containing nucleoside triphosphate hydrolases"/>
    <property type="match status" value="1"/>
</dbReference>
<feature type="domain" description="Deoxynucleoside kinase" evidence="1">
    <location>
        <begin position="9"/>
        <end position="197"/>
    </location>
</feature>
<dbReference type="Gene3D" id="3.40.50.300">
    <property type="entry name" value="P-loop containing nucleotide triphosphate hydrolases"/>
    <property type="match status" value="1"/>
</dbReference>
<evidence type="ECO:0000259" key="1">
    <source>
        <dbReference type="Pfam" id="PF01712"/>
    </source>
</evidence>
<evidence type="ECO:0000313" key="3">
    <source>
        <dbReference type="Proteomes" id="UP000291072"/>
    </source>
</evidence>
<keyword evidence="3" id="KW-1185">Reference proteome</keyword>
<dbReference type="InterPro" id="IPR027417">
    <property type="entry name" value="P-loop_NTPase"/>
</dbReference>
<evidence type="ECO:0000313" key="2">
    <source>
        <dbReference type="EMBL" id="TCG11036.1"/>
    </source>
</evidence>
<comment type="caution">
    <text evidence="2">The sequence shown here is derived from an EMBL/GenBank/DDBJ whole genome shotgun (WGS) entry which is preliminary data.</text>
</comment>
<dbReference type="OrthoDB" id="391791at2"/>
<protein>
    <recommendedName>
        <fullName evidence="1">Deoxynucleoside kinase domain-containing protein</fullName>
    </recommendedName>
</protein>
<gene>
    <name evidence="2" type="ORF">C4B25_02475</name>
</gene>
<organism evidence="2 3">
    <name type="scientific">Mycoplasma todarodis</name>
    <dbReference type="NCBI Taxonomy" id="1937191"/>
    <lineage>
        <taxon>Bacteria</taxon>
        <taxon>Bacillati</taxon>
        <taxon>Mycoplasmatota</taxon>
        <taxon>Mollicutes</taxon>
        <taxon>Mycoplasmataceae</taxon>
        <taxon>Mycoplasma</taxon>
    </lineage>
</organism>
<sequence length="210" mass="24764">MNRKYANLIVVGGPVAVGKSTLVASLGHPYVDELMEGNVVQEEILKGTYSGKRVSPEVVQLFFAKRREQIWKKSAFKDELHILDRSIFETEIFARTNFSKERYELFAEYVDETIKFILEEYGYPKKYIVLTCSWEVFKERIFTRNRKVEVDSFKANEEFWKVHIESYERIMRRIFDKYDVDASFINTDSMNQEEVKAAADKILREANIIQ</sequence>
<dbReference type="InterPro" id="IPR031314">
    <property type="entry name" value="DNK_dom"/>
</dbReference>
<dbReference type="EMBL" id="PSZP01000015">
    <property type="protein sequence ID" value="TCG11036.1"/>
    <property type="molecule type" value="Genomic_DNA"/>
</dbReference>